<organism evidence="2 3">
    <name type="scientific">Parasitella parasitica</name>
    <dbReference type="NCBI Taxonomy" id="35722"/>
    <lineage>
        <taxon>Eukaryota</taxon>
        <taxon>Fungi</taxon>
        <taxon>Fungi incertae sedis</taxon>
        <taxon>Mucoromycota</taxon>
        <taxon>Mucoromycotina</taxon>
        <taxon>Mucoromycetes</taxon>
        <taxon>Mucorales</taxon>
        <taxon>Mucorineae</taxon>
        <taxon>Mucoraceae</taxon>
        <taxon>Parasitella</taxon>
    </lineage>
</organism>
<protein>
    <recommendedName>
        <fullName evidence="1">Integrase catalytic domain-containing protein</fullName>
    </recommendedName>
</protein>
<sequence length="256" mass="28977">MDEKGEDCSNVSAETERLSLSIKRIITTFITNWGPVLFLFQSRAVSLLLSSLPRNPPAVKVPVNYLFEKFSLNFIEPLPKKERDNVNIFVALEAFSRWPMAVAAPSTEAKLVSRFLYKDIFSVLGLSTRIWTDNGSAFDNKFVKGLIGFVQVNPQFTSPYRPSLLTSNSALSMKGLCTNLHPPKFNYSHVKQSMAKGRLFRSIWPPFSPTTAGNYVSLNRPGISLIYEQSMGWLMRSRYGILQQLPRVPNEELHHT</sequence>
<dbReference type="OrthoDB" id="5592268at2759"/>
<evidence type="ECO:0000313" key="3">
    <source>
        <dbReference type="Proteomes" id="UP000054107"/>
    </source>
</evidence>
<dbReference type="GO" id="GO:0015074">
    <property type="term" value="P:DNA integration"/>
    <property type="evidence" value="ECO:0007669"/>
    <property type="project" value="InterPro"/>
</dbReference>
<dbReference type="AlphaFoldDB" id="A0A0B7NRJ2"/>
<feature type="domain" description="Integrase catalytic" evidence="1">
    <location>
        <begin position="58"/>
        <end position="162"/>
    </location>
</feature>
<dbReference type="EMBL" id="LN734207">
    <property type="protein sequence ID" value="CEP20067.1"/>
    <property type="molecule type" value="Genomic_DNA"/>
</dbReference>
<evidence type="ECO:0000313" key="2">
    <source>
        <dbReference type="EMBL" id="CEP20067.1"/>
    </source>
</evidence>
<name>A0A0B7NRJ2_9FUNG</name>
<dbReference type="InterPro" id="IPR012337">
    <property type="entry name" value="RNaseH-like_sf"/>
</dbReference>
<dbReference type="InterPro" id="IPR001584">
    <property type="entry name" value="Integrase_cat-core"/>
</dbReference>
<dbReference type="Pfam" id="PF00665">
    <property type="entry name" value="rve"/>
    <property type="match status" value="1"/>
</dbReference>
<dbReference type="PANTHER" id="PTHR37984:SF5">
    <property type="entry name" value="PROTEIN NYNRIN-LIKE"/>
    <property type="match status" value="1"/>
</dbReference>
<dbReference type="Gene3D" id="3.30.420.10">
    <property type="entry name" value="Ribonuclease H-like superfamily/Ribonuclease H"/>
    <property type="match status" value="1"/>
</dbReference>
<gene>
    <name evidence="2" type="primary">PARPA_14388.1 scaffold 50209</name>
</gene>
<accession>A0A0B7NRJ2</accession>
<dbReference type="Proteomes" id="UP000054107">
    <property type="component" value="Unassembled WGS sequence"/>
</dbReference>
<dbReference type="STRING" id="35722.A0A0B7NRJ2"/>
<evidence type="ECO:0000259" key="1">
    <source>
        <dbReference type="PROSITE" id="PS50994"/>
    </source>
</evidence>
<reference evidence="2 3" key="1">
    <citation type="submission" date="2014-09" db="EMBL/GenBank/DDBJ databases">
        <authorList>
            <person name="Ellenberger Sabrina"/>
        </authorList>
    </citation>
    <scope>NUCLEOTIDE SEQUENCE [LARGE SCALE GENOMIC DNA]</scope>
    <source>
        <strain evidence="2 3">CBS 412.66</strain>
    </source>
</reference>
<dbReference type="InterPro" id="IPR036397">
    <property type="entry name" value="RNaseH_sf"/>
</dbReference>
<dbReference type="SUPFAM" id="SSF53098">
    <property type="entry name" value="Ribonuclease H-like"/>
    <property type="match status" value="1"/>
</dbReference>
<keyword evidence="3" id="KW-1185">Reference proteome</keyword>
<dbReference type="GO" id="GO:0005634">
    <property type="term" value="C:nucleus"/>
    <property type="evidence" value="ECO:0007669"/>
    <property type="project" value="UniProtKB-ARBA"/>
</dbReference>
<dbReference type="InterPro" id="IPR050951">
    <property type="entry name" value="Retrovirus_Pol_polyprotein"/>
</dbReference>
<proteinExistence type="predicted"/>
<dbReference type="PROSITE" id="PS50994">
    <property type="entry name" value="INTEGRASE"/>
    <property type="match status" value="1"/>
</dbReference>
<dbReference type="PANTHER" id="PTHR37984">
    <property type="entry name" value="PROTEIN CBG26694"/>
    <property type="match status" value="1"/>
</dbReference>
<dbReference type="GO" id="GO:0003676">
    <property type="term" value="F:nucleic acid binding"/>
    <property type="evidence" value="ECO:0007669"/>
    <property type="project" value="InterPro"/>
</dbReference>